<sequence>MVSSTVGHVSTSYRISRLRAHPLPSRHFFFPHPLQNLPSFIGLLRHPPPPPVTRTRSLPRCYEFLLGKDRARWPPEARLMEAAHDGDVGINAMLGLNWFLGAPLFAVWNEEIAKELDVHGHGIPATVANTTFHGVNALHAACGLGRLPVYQYLIEEVNMVEIDKPDARGNSFARFRS</sequence>
<reference evidence="1" key="1">
    <citation type="submission" date="2018-08" db="EMBL/GenBank/DDBJ databases">
        <authorList>
            <person name="Rossello M."/>
        </authorList>
    </citation>
    <scope>NUCLEOTIDE SEQUENCE [LARGE SCALE GENOMIC DNA]</scope>
    <source>
        <strain evidence="1">cv. Chinese Spring</strain>
    </source>
</reference>
<dbReference type="Gramene" id="TraesCS5D03G0031300.1">
    <property type="protein sequence ID" value="TraesCS5D03G0031300.1.CDS"/>
    <property type="gene ID" value="TraesCS5D03G0031300"/>
</dbReference>
<dbReference type="Gramene" id="TraesWEE_scaffold_222963_01G000100.1">
    <property type="protein sequence ID" value="TraesWEE_scaffold_222963_01G000100.1"/>
    <property type="gene ID" value="TraesWEE_scaffold_222963_01G000100"/>
</dbReference>
<dbReference type="AlphaFoldDB" id="A0A3B6MJG2"/>
<dbReference type="Proteomes" id="UP000019116">
    <property type="component" value="Chromosome 5D"/>
</dbReference>
<reference evidence="1" key="2">
    <citation type="submission" date="2018-10" db="UniProtKB">
        <authorList>
            <consortium name="EnsemblPlants"/>
        </authorList>
    </citation>
    <scope>IDENTIFICATION</scope>
</reference>
<evidence type="ECO:0000313" key="1">
    <source>
        <dbReference type="EnsemblPlants" id="TraesCS5D02G014500.1"/>
    </source>
</evidence>
<dbReference type="Gramene" id="TraesCLE_scaffold_169827_01G000100.1">
    <property type="protein sequence ID" value="TraesCLE_scaffold_169827_01G000100.1"/>
    <property type="gene ID" value="TraesCLE_scaffold_169827_01G000100"/>
</dbReference>
<name>A0A3B6MJG2_WHEAT</name>
<dbReference type="Gramene" id="TraesCS5D02G014500.1">
    <property type="protein sequence ID" value="TraesCS5D02G014500.1"/>
    <property type="gene ID" value="TraesCS5D02G014500"/>
</dbReference>
<evidence type="ECO:0000313" key="2">
    <source>
        <dbReference type="Proteomes" id="UP000019116"/>
    </source>
</evidence>
<organism evidence="1">
    <name type="scientific">Triticum aestivum</name>
    <name type="common">Wheat</name>
    <dbReference type="NCBI Taxonomy" id="4565"/>
    <lineage>
        <taxon>Eukaryota</taxon>
        <taxon>Viridiplantae</taxon>
        <taxon>Streptophyta</taxon>
        <taxon>Embryophyta</taxon>
        <taxon>Tracheophyta</taxon>
        <taxon>Spermatophyta</taxon>
        <taxon>Magnoliopsida</taxon>
        <taxon>Liliopsida</taxon>
        <taxon>Poales</taxon>
        <taxon>Poaceae</taxon>
        <taxon>BOP clade</taxon>
        <taxon>Pooideae</taxon>
        <taxon>Triticodae</taxon>
        <taxon>Triticeae</taxon>
        <taxon>Triticinae</taxon>
        <taxon>Triticum</taxon>
    </lineage>
</organism>
<accession>A0A3B6MJG2</accession>
<dbReference type="EnsemblPlants" id="TraesCS5D02G014500.1">
    <property type="protein sequence ID" value="TraesCS5D02G014500.1"/>
    <property type="gene ID" value="TraesCS5D02G014500"/>
</dbReference>
<proteinExistence type="predicted"/>
<protein>
    <submittedName>
        <fullName evidence="1">Uncharacterized protein</fullName>
    </submittedName>
</protein>
<keyword evidence="2" id="KW-1185">Reference proteome</keyword>